<dbReference type="InterPro" id="IPR041685">
    <property type="entry name" value="AAA_GajA/Old/RecF-like"/>
</dbReference>
<sequence>MNYIEKVTIEGFWGERTLIFDFNDDVNFIIGINGSGKTTAVNIIVAALTADFSELDSLEFSKIEIKLKSKNSRKKPSVTITKNDVKEQPFASIEYEIKESASDKPHTLSLDDFEEQMMLRRYPKHLLERELYRRHGSNIASILNKLVNVSWLSVQRASASRNEDERYESTVDRKLKELSNRLVRYFSSLNKDGSELVENFQKTVFLSMLYRKNNKPLFAEVKGIKLEEEKRALEGIFSQFKVPSKDFQSKLDNHFNALKTAKNKLLGLEENKEGLSTQDISVLMSTERIDYIVDEWNRLLEERKAILEPKDTFLSIINEMMQRKEFSINSQNELQVTTQSGKNLPIHRLSSGEKQLIIVLGEALLQEKRTWVYIADEPELSLHVRWQENLVENLRAINPNSQIIFATHSPDVVSIFDNKVFDMENMF</sequence>
<dbReference type="KEGG" id="sbal:HUE88_08590"/>
<reference evidence="3 4" key="1">
    <citation type="submission" date="2020-05" db="EMBL/GenBank/DDBJ databases">
        <title>Sulfurimonas marisnigri, sp. nov., and Sulfurimonas baltica, sp. nov., manganese oxide reducing chemolithoautotrophs of the class Epsilonproteobacteria isolated from the pelagic redoxclines of the Black and Baltic Seas and emended description of the genus Sulfurimonas.</title>
        <authorList>
            <person name="Henkel J.V."/>
            <person name="Laudan C."/>
            <person name="Werner J."/>
            <person name="Neu T."/>
            <person name="Plewe S."/>
            <person name="Sproer C."/>
            <person name="Bunk B."/>
            <person name="Schulz-Vogt H.N."/>
        </authorList>
    </citation>
    <scope>NUCLEOTIDE SEQUENCE [LARGE SCALE GENOMIC DNA]</scope>
    <source>
        <strain evidence="3 4">GD2</strain>
    </source>
</reference>
<dbReference type="InterPro" id="IPR027417">
    <property type="entry name" value="P-loop_NTPase"/>
</dbReference>
<dbReference type="PANTHER" id="PTHR43581:SF2">
    <property type="entry name" value="EXCINUCLEASE ATPASE SUBUNIT"/>
    <property type="match status" value="1"/>
</dbReference>
<dbReference type="EMBL" id="CP054492">
    <property type="protein sequence ID" value="QOY51188.1"/>
    <property type="molecule type" value="Genomic_DNA"/>
</dbReference>
<gene>
    <name evidence="3" type="ORF">HUE88_08590</name>
</gene>
<protein>
    <submittedName>
        <fullName evidence="3">AAA family ATPase</fullName>
    </submittedName>
</protein>
<feature type="domain" description="Endonuclease GajA/Old nuclease/RecF-like AAA" evidence="2">
    <location>
        <begin position="3"/>
        <end position="413"/>
    </location>
</feature>
<evidence type="ECO:0000313" key="4">
    <source>
        <dbReference type="Proteomes" id="UP000593994"/>
    </source>
</evidence>
<organism evidence="3 4">
    <name type="scientific">Candidatus Sulfurimonas baltica</name>
    <dbReference type="NCBI Taxonomy" id="2740404"/>
    <lineage>
        <taxon>Bacteria</taxon>
        <taxon>Pseudomonadati</taxon>
        <taxon>Campylobacterota</taxon>
        <taxon>Epsilonproteobacteria</taxon>
        <taxon>Campylobacterales</taxon>
        <taxon>Sulfurimonadaceae</taxon>
        <taxon>Sulfurimonas</taxon>
    </lineage>
</organism>
<proteinExistence type="predicted"/>
<dbReference type="AlphaFoldDB" id="A0A7S7LTN9"/>
<dbReference type="Gene3D" id="3.40.50.300">
    <property type="entry name" value="P-loop containing nucleotide triphosphate hydrolases"/>
    <property type="match status" value="1"/>
</dbReference>
<evidence type="ECO:0000313" key="3">
    <source>
        <dbReference type="EMBL" id="QOY51188.1"/>
    </source>
</evidence>
<accession>A0A7S7LTN9</accession>
<name>A0A7S7LTN9_9BACT</name>
<dbReference type="Proteomes" id="UP000593994">
    <property type="component" value="Chromosome"/>
</dbReference>
<keyword evidence="4" id="KW-1185">Reference proteome</keyword>
<evidence type="ECO:0000256" key="1">
    <source>
        <dbReference type="SAM" id="Coils"/>
    </source>
</evidence>
<feature type="coiled-coil region" evidence="1">
    <location>
        <begin position="251"/>
        <end position="278"/>
    </location>
</feature>
<dbReference type="PANTHER" id="PTHR43581">
    <property type="entry name" value="ATP/GTP PHOSPHATASE"/>
    <property type="match status" value="1"/>
</dbReference>
<dbReference type="Pfam" id="PF13175">
    <property type="entry name" value="AAA_15"/>
    <property type="match status" value="1"/>
</dbReference>
<dbReference type="SUPFAM" id="SSF52540">
    <property type="entry name" value="P-loop containing nucleoside triphosphate hydrolases"/>
    <property type="match status" value="1"/>
</dbReference>
<evidence type="ECO:0000259" key="2">
    <source>
        <dbReference type="Pfam" id="PF13175"/>
    </source>
</evidence>
<keyword evidence="1" id="KW-0175">Coiled coil</keyword>
<dbReference type="CDD" id="cd00267">
    <property type="entry name" value="ABC_ATPase"/>
    <property type="match status" value="1"/>
</dbReference>
<dbReference type="InterPro" id="IPR051396">
    <property type="entry name" value="Bact_Antivir_Def_Nuclease"/>
</dbReference>
<dbReference type="RefSeq" id="WP_194368302.1">
    <property type="nucleotide sequence ID" value="NZ_CP054492.1"/>
</dbReference>